<proteinExistence type="predicted"/>
<dbReference type="OMA" id="VVWPKIR"/>
<reference evidence="5" key="2">
    <citation type="submission" date="2024-08" db="UniProtKB">
        <authorList>
            <consortium name="EnsemblMetazoa"/>
        </authorList>
    </citation>
    <scope>IDENTIFICATION</scope>
</reference>
<dbReference type="KEGG" id="dpa:109539389"/>
<gene>
    <name evidence="5" type="primary">109539389</name>
    <name evidence="4" type="ORF">YQE_07827</name>
</gene>
<evidence type="ECO:0000313" key="4">
    <source>
        <dbReference type="EMBL" id="ENN75649.1"/>
    </source>
</evidence>
<dbReference type="PANTHER" id="PTHR43684:SF1">
    <property type="entry name" value="ENOYL-COA DELTA ISOMERASE 2"/>
    <property type="match status" value="1"/>
</dbReference>
<dbReference type="InterPro" id="IPR014748">
    <property type="entry name" value="Enoyl-CoA_hydra_C"/>
</dbReference>
<protein>
    <recommendedName>
        <fullName evidence="7">Enoyl-CoA delta isomerase 2, mitochondrial</fullName>
    </recommendedName>
</protein>
<keyword evidence="3" id="KW-0413">Isomerase</keyword>
<dbReference type="EnsemblMetazoa" id="XM_019907107.1">
    <property type="protein sequence ID" value="XP_019762666.1"/>
    <property type="gene ID" value="LOC109539389"/>
</dbReference>
<dbReference type="Gene3D" id="1.10.12.10">
    <property type="entry name" value="Lyase 2-enoyl-coa Hydratase, Chain A, domain 2"/>
    <property type="match status" value="1"/>
</dbReference>
<keyword evidence="2" id="KW-0576">Peroxisome</keyword>
<dbReference type="InterPro" id="IPR051053">
    <property type="entry name" value="ECH/Chromodomain_protein"/>
</dbReference>
<dbReference type="InterPro" id="IPR001753">
    <property type="entry name" value="Enoyl-CoA_hydra/iso"/>
</dbReference>
<dbReference type="GO" id="GO:0004165">
    <property type="term" value="F:delta(3)-delta(2)-enoyl-CoA isomerase activity"/>
    <property type="evidence" value="ECO:0007669"/>
    <property type="project" value="UniProtKB-ARBA"/>
</dbReference>
<evidence type="ECO:0008006" key="7">
    <source>
        <dbReference type="Google" id="ProtNLM"/>
    </source>
</evidence>
<name>N6T624_DENPD</name>
<keyword evidence="6" id="KW-1185">Reference proteome</keyword>
<dbReference type="Proteomes" id="UP000019118">
    <property type="component" value="Unassembled WGS sequence"/>
</dbReference>
<dbReference type="InterPro" id="IPR029045">
    <property type="entry name" value="ClpP/crotonase-like_dom_sf"/>
</dbReference>
<evidence type="ECO:0000256" key="1">
    <source>
        <dbReference type="ARBA" id="ARBA00004275"/>
    </source>
</evidence>
<dbReference type="PANTHER" id="PTHR43684">
    <property type="match status" value="1"/>
</dbReference>
<comment type="subcellular location">
    <subcellularLocation>
        <location evidence="1">Peroxisome</location>
    </subcellularLocation>
</comment>
<evidence type="ECO:0000313" key="5">
    <source>
        <dbReference type="EnsemblMetazoa" id="XP_019762666.1"/>
    </source>
</evidence>
<dbReference type="Pfam" id="PF00378">
    <property type="entry name" value="ECH_1"/>
    <property type="match status" value="1"/>
</dbReference>
<reference evidence="4 6" key="1">
    <citation type="journal article" date="2013" name="Genome Biol.">
        <title>Draft genome of the mountain pine beetle, Dendroctonus ponderosae Hopkins, a major forest pest.</title>
        <authorList>
            <person name="Keeling C.I."/>
            <person name="Yuen M.M."/>
            <person name="Liao N.Y."/>
            <person name="Docking T.R."/>
            <person name="Chan S.K."/>
            <person name="Taylor G.A."/>
            <person name="Palmquist D.L."/>
            <person name="Jackman S.D."/>
            <person name="Nguyen A."/>
            <person name="Li M."/>
            <person name="Henderson H."/>
            <person name="Janes J.K."/>
            <person name="Zhao Y."/>
            <person name="Pandoh P."/>
            <person name="Moore R."/>
            <person name="Sperling F.A."/>
            <person name="Huber D.P."/>
            <person name="Birol I."/>
            <person name="Jones S.J."/>
            <person name="Bohlmann J."/>
        </authorList>
    </citation>
    <scope>NUCLEOTIDE SEQUENCE</scope>
</reference>
<feature type="non-terminal residue" evidence="4">
    <location>
        <position position="1"/>
    </location>
</feature>
<dbReference type="GO" id="GO:0005777">
    <property type="term" value="C:peroxisome"/>
    <property type="evidence" value="ECO:0007669"/>
    <property type="project" value="UniProtKB-SubCell"/>
</dbReference>
<dbReference type="Gene3D" id="3.90.226.10">
    <property type="entry name" value="2-enoyl-CoA Hydratase, Chain A, domain 1"/>
    <property type="match status" value="1"/>
</dbReference>
<evidence type="ECO:0000256" key="2">
    <source>
        <dbReference type="ARBA" id="ARBA00023140"/>
    </source>
</evidence>
<dbReference type="AlphaFoldDB" id="N6T624"/>
<dbReference type="CDD" id="cd06558">
    <property type="entry name" value="crotonase-like"/>
    <property type="match status" value="1"/>
</dbReference>
<evidence type="ECO:0000313" key="6">
    <source>
        <dbReference type="Proteomes" id="UP000019118"/>
    </source>
</evidence>
<accession>N6T624</accession>
<dbReference type="HOGENOM" id="CLU_009834_7_2_1"/>
<dbReference type="OrthoDB" id="409763at2759"/>
<sequence>MGTNCLLLSFRNGVRKILFNRPEKRNAFNGEMYKTLTNTLNDDAQNDKIVVTILTGAGAYYSSGTDLNPTAANGSLEDYMKLVQAFIDYPKLLIAVVNGPAIGIAATTAALCDIIYASDTAHFETPFLRLGLCAEGASSYTFPRTLGRSRASEILFLSKKMSAKEACDVGLISRVIPHNQLDSFIDGLYEYGSLPLNAVKINKKLIMHELKGILTRANIREFESLETCIGSEEFVNALMSFMQKKKSKL</sequence>
<dbReference type="SUPFAM" id="SSF52096">
    <property type="entry name" value="ClpP/crotonase"/>
    <property type="match status" value="1"/>
</dbReference>
<organism evidence="4">
    <name type="scientific">Dendroctonus ponderosae</name>
    <name type="common">Mountain pine beetle</name>
    <dbReference type="NCBI Taxonomy" id="77166"/>
    <lineage>
        <taxon>Eukaryota</taxon>
        <taxon>Metazoa</taxon>
        <taxon>Ecdysozoa</taxon>
        <taxon>Arthropoda</taxon>
        <taxon>Hexapoda</taxon>
        <taxon>Insecta</taxon>
        <taxon>Pterygota</taxon>
        <taxon>Neoptera</taxon>
        <taxon>Endopterygota</taxon>
        <taxon>Coleoptera</taxon>
        <taxon>Polyphaga</taxon>
        <taxon>Cucujiformia</taxon>
        <taxon>Curculionidae</taxon>
        <taxon>Scolytinae</taxon>
        <taxon>Dendroctonus</taxon>
    </lineage>
</organism>
<dbReference type="EMBL" id="KB741007">
    <property type="protein sequence ID" value="ENN75649.1"/>
    <property type="molecule type" value="Genomic_DNA"/>
</dbReference>
<evidence type="ECO:0000256" key="3">
    <source>
        <dbReference type="ARBA" id="ARBA00023235"/>
    </source>
</evidence>